<proteinExistence type="predicted"/>
<feature type="transmembrane region" description="Helical" evidence="4">
    <location>
        <begin position="150"/>
        <end position="168"/>
    </location>
</feature>
<evidence type="ECO:0000256" key="4">
    <source>
        <dbReference type="SAM" id="Phobius"/>
    </source>
</evidence>
<evidence type="ECO:0000256" key="2">
    <source>
        <dbReference type="ARBA" id="ARBA00032707"/>
    </source>
</evidence>
<dbReference type="CDD" id="cd03385">
    <property type="entry name" value="PAP2_BcrC_like"/>
    <property type="match status" value="1"/>
</dbReference>
<comment type="caution">
    <text evidence="6">The sequence shown here is derived from an EMBL/GenBank/DDBJ whole genome shotgun (WGS) entry which is preliminary data.</text>
</comment>
<dbReference type="EC" id="3.6.1.27" evidence="1"/>
<keyword evidence="4" id="KW-0472">Membrane</keyword>
<feature type="transmembrane region" description="Helical" evidence="4">
    <location>
        <begin position="57"/>
        <end position="79"/>
    </location>
</feature>
<dbReference type="STRING" id="1691903.A9B99_17810"/>
<accession>A0A1B7KYC9</accession>
<sequence length="194" mass="21528">MLELLNKKWFLSINAAPGTPDGLIEFAKFCAQYTLYLIPIILAAMWFMGNRHTRSQALVCVITALFALSLGALCSTFYFHPRPFMIPLGHTWIVHAPDSSFPSDHGTLFFSAAIAFMLHKARAAGGFLLAVSLFVAWSRVFLGVHFPFDMLGALLMAIIANMLIAPVWKKYGETVTTMCEAISSKLFFLFPLKG</sequence>
<dbReference type="GO" id="GO:0005886">
    <property type="term" value="C:plasma membrane"/>
    <property type="evidence" value="ECO:0007669"/>
    <property type="project" value="InterPro"/>
</dbReference>
<dbReference type="GO" id="GO:0050380">
    <property type="term" value="F:undecaprenyl-diphosphatase activity"/>
    <property type="evidence" value="ECO:0007669"/>
    <property type="project" value="UniProtKB-EC"/>
</dbReference>
<feature type="transmembrane region" description="Helical" evidence="4">
    <location>
        <begin position="33"/>
        <end position="50"/>
    </location>
</feature>
<reference evidence="7" key="1">
    <citation type="submission" date="2016-05" db="EMBL/GenBank/DDBJ databases">
        <authorList>
            <person name="Behera P."/>
            <person name="Vaishampayan P."/>
            <person name="Singh N."/>
            <person name="Raina V."/>
            <person name="Suar M."/>
            <person name="Pattnaik A."/>
            <person name="Rastogi G."/>
        </authorList>
    </citation>
    <scope>NUCLEOTIDE SEQUENCE [LARGE SCALE GENOMIC DNA]</scope>
    <source>
        <strain evidence="7">MP23</strain>
    </source>
</reference>
<evidence type="ECO:0000259" key="5">
    <source>
        <dbReference type="SMART" id="SM00014"/>
    </source>
</evidence>
<keyword evidence="7" id="KW-1185">Reference proteome</keyword>
<dbReference type="PANTHER" id="PTHR14969">
    <property type="entry name" value="SPHINGOSINE-1-PHOSPHATE PHOSPHOHYDROLASE"/>
    <property type="match status" value="1"/>
</dbReference>
<gene>
    <name evidence="6" type="ORF">A9B99_17810</name>
</gene>
<feature type="domain" description="Phosphatidic acid phosphatase type 2/haloperoxidase" evidence="5">
    <location>
        <begin position="59"/>
        <end position="165"/>
    </location>
</feature>
<evidence type="ECO:0000256" key="1">
    <source>
        <dbReference type="ARBA" id="ARBA00012374"/>
    </source>
</evidence>
<dbReference type="Pfam" id="PF01569">
    <property type="entry name" value="PAP2"/>
    <property type="match status" value="1"/>
</dbReference>
<dbReference type="InterPro" id="IPR000326">
    <property type="entry name" value="PAP2/HPO"/>
</dbReference>
<comment type="catalytic activity">
    <reaction evidence="3">
        <text>di-trans,octa-cis-undecaprenyl diphosphate + H2O = di-trans,octa-cis-undecaprenyl phosphate + phosphate + H(+)</text>
        <dbReference type="Rhea" id="RHEA:28094"/>
        <dbReference type="ChEBI" id="CHEBI:15377"/>
        <dbReference type="ChEBI" id="CHEBI:15378"/>
        <dbReference type="ChEBI" id="CHEBI:43474"/>
        <dbReference type="ChEBI" id="CHEBI:58405"/>
        <dbReference type="ChEBI" id="CHEBI:60392"/>
        <dbReference type="EC" id="3.6.1.27"/>
    </reaction>
</comment>
<keyword evidence="4" id="KW-1133">Transmembrane helix</keyword>
<dbReference type="EMBL" id="LYRP01000050">
    <property type="protein sequence ID" value="OAT75054.1"/>
    <property type="molecule type" value="Genomic_DNA"/>
</dbReference>
<dbReference type="SMART" id="SM00014">
    <property type="entry name" value="acidPPc"/>
    <property type="match status" value="1"/>
</dbReference>
<dbReference type="InterPro" id="IPR036938">
    <property type="entry name" value="PAP2/HPO_sf"/>
</dbReference>
<dbReference type="SUPFAM" id="SSF48317">
    <property type="entry name" value="Acid phosphatase/Vanadium-dependent haloperoxidase"/>
    <property type="match status" value="1"/>
</dbReference>
<feature type="transmembrane region" description="Helical" evidence="4">
    <location>
        <begin position="125"/>
        <end position="144"/>
    </location>
</feature>
<organism evidence="6 7">
    <name type="scientific">Mangrovibacter phragmitis</name>
    <dbReference type="NCBI Taxonomy" id="1691903"/>
    <lineage>
        <taxon>Bacteria</taxon>
        <taxon>Pseudomonadati</taxon>
        <taxon>Pseudomonadota</taxon>
        <taxon>Gammaproteobacteria</taxon>
        <taxon>Enterobacterales</taxon>
        <taxon>Enterobacteriaceae</taxon>
        <taxon>Mangrovibacter</taxon>
    </lineage>
</organism>
<keyword evidence="4" id="KW-0812">Transmembrane</keyword>
<dbReference type="InterPro" id="IPR033879">
    <property type="entry name" value="UPP_Pase"/>
</dbReference>
<evidence type="ECO:0000256" key="3">
    <source>
        <dbReference type="ARBA" id="ARBA00047594"/>
    </source>
</evidence>
<dbReference type="PANTHER" id="PTHR14969:SF13">
    <property type="entry name" value="AT30094P"/>
    <property type="match status" value="1"/>
</dbReference>
<protein>
    <recommendedName>
        <fullName evidence="1">undecaprenyl-diphosphate phosphatase</fullName>
        <ecNumber evidence="1">3.6.1.27</ecNumber>
    </recommendedName>
    <alternativeName>
        <fullName evidence="2">Undecaprenyl pyrophosphate phosphatase</fullName>
    </alternativeName>
</protein>
<name>A0A1B7KYC9_9ENTR</name>
<evidence type="ECO:0000313" key="6">
    <source>
        <dbReference type="EMBL" id="OAT75054.1"/>
    </source>
</evidence>
<evidence type="ECO:0000313" key="7">
    <source>
        <dbReference type="Proteomes" id="UP000078225"/>
    </source>
</evidence>
<dbReference type="Gene3D" id="1.20.144.10">
    <property type="entry name" value="Phosphatidic acid phosphatase type 2/haloperoxidase"/>
    <property type="match status" value="1"/>
</dbReference>
<dbReference type="RefSeq" id="WP_064601428.1">
    <property type="nucleotide sequence ID" value="NZ_CP134782.1"/>
</dbReference>
<dbReference type="AlphaFoldDB" id="A0A1B7KYC9"/>
<dbReference type="Proteomes" id="UP000078225">
    <property type="component" value="Unassembled WGS sequence"/>
</dbReference>